<comment type="subcellular location">
    <subcellularLocation>
        <location evidence="1">Membrane</location>
        <topology evidence="1">Multi-pass membrane protein</topology>
    </subcellularLocation>
</comment>
<feature type="transmembrane region" description="Helical" evidence="6">
    <location>
        <begin position="309"/>
        <end position="325"/>
    </location>
</feature>
<evidence type="ECO:0000313" key="9">
    <source>
        <dbReference type="Proteomes" id="UP001157974"/>
    </source>
</evidence>
<dbReference type="PANTHER" id="PTHR21229">
    <property type="entry name" value="LUNG SEVEN TRANSMEMBRANE RECEPTOR"/>
    <property type="match status" value="1"/>
</dbReference>
<dbReference type="Pfam" id="PF06814">
    <property type="entry name" value="GOST_TM"/>
    <property type="match status" value="1"/>
</dbReference>
<feature type="domain" description="GOST seven transmembrane" evidence="7">
    <location>
        <begin position="222"/>
        <end position="478"/>
    </location>
</feature>
<name>A0AAV8UPT3_9RHOD</name>
<feature type="transmembrane region" description="Helical" evidence="6">
    <location>
        <begin position="256"/>
        <end position="275"/>
    </location>
</feature>
<proteinExistence type="predicted"/>
<feature type="transmembrane region" description="Helical" evidence="6">
    <location>
        <begin position="332"/>
        <end position="351"/>
    </location>
</feature>
<keyword evidence="3" id="KW-0732">Signal</keyword>
<accession>A0AAV8UPT3</accession>
<gene>
    <name evidence="8" type="ORF">NDN08_001097</name>
</gene>
<sequence>MGRFVFGSLSETGLRRWLIFCLQIFVFLLGSGRASRYDVAHEFSPPDQWALAEGGVYASRDPGRPGKAGRSEILIDLTFERTTADQEASMEIILVRPEQEKMLGFTDLDTSETFFCCTKDLLDKRAPGCSEVGKIIYNRPRTLKSSPLKDGMFTEPLNPEVLTFKKREKVTIFNESMLIHRTGIYQVLFSTCDENLGNVSATGNVAFRNPYGYLPGQLYGSIPFYRVLSVAYAVVTLLWLLVFFRYRRVSLPIHRYMSIALILGLAESIVNAWNYTELNVTGRPVCCPVFPGIVAAAILSVLKTVPSKVLVLLICMGWTIVYASLDRIKRTWVVIYAFTIFVLSFLHQLAVLTSHHETVSLKVFVSLPMYVLDLVYTVWVFLELRKTRNYLKDRGATEKNILYRRFKNALLGFVVGILVWGVFAVVNSLRSTTADRWRFVNWKLYWMVGGVPPGGVMWDLMYFLLLLVIISIFFPGEKTSNYVYRPEDDLNVNAALVSGTGRDSDDDP</sequence>
<evidence type="ECO:0000256" key="5">
    <source>
        <dbReference type="ARBA" id="ARBA00023136"/>
    </source>
</evidence>
<keyword evidence="4 6" id="KW-1133">Transmembrane helix</keyword>
<comment type="caution">
    <text evidence="8">The sequence shown here is derived from an EMBL/GenBank/DDBJ whole genome shotgun (WGS) entry which is preliminary data.</text>
</comment>
<keyword evidence="2 6" id="KW-0812">Transmembrane</keyword>
<dbReference type="PANTHER" id="PTHR21229:SF1">
    <property type="entry name" value="GH17801P"/>
    <property type="match status" value="1"/>
</dbReference>
<dbReference type="AlphaFoldDB" id="A0AAV8UPT3"/>
<dbReference type="Proteomes" id="UP001157974">
    <property type="component" value="Unassembled WGS sequence"/>
</dbReference>
<dbReference type="EMBL" id="JAMWBK010000005">
    <property type="protein sequence ID" value="KAJ8904579.1"/>
    <property type="molecule type" value="Genomic_DNA"/>
</dbReference>
<evidence type="ECO:0000256" key="3">
    <source>
        <dbReference type="ARBA" id="ARBA00022729"/>
    </source>
</evidence>
<keyword evidence="5 6" id="KW-0472">Membrane</keyword>
<feature type="transmembrane region" description="Helical" evidence="6">
    <location>
        <begin position="363"/>
        <end position="382"/>
    </location>
</feature>
<evidence type="ECO:0000256" key="2">
    <source>
        <dbReference type="ARBA" id="ARBA00022692"/>
    </source>
</evidence>
<dbReference type="InterPro" id="IPR009637">
    <property type="entry name" value="GPR107/GPR108-like"/>
</dbReference>
<reference evidence="8 9" key="1">
    <citation type="journal article" date="2023" name="Nat. Commun.">
        <title>Origin of minicircular mitochondrial genomes in red algae.</title>
        <authorList>
            <person name="Lee Y."/>
            <person name="Cho C.H."/>
            <person name="Lee Y.M."/>
            <person name="Park S.I."/>
            <person name="Yang J.H."/>
            <person name="West J.A."/>
            <person name="Bhattacharya D."/>
            <person name="Yoon H.S."/>
        </authorList>
    </citation>
    <scope>NUCLEOTIDE SEQUENCE [LARGE SCALE GENOMIC DNA]</scope>
    <source>
        <strain evidence="8 9">CCMP1338</strain>
        <tissue evidence="8">Whole cell</tissue>
    </source>
</reference>
<protein>
    <recommendedName>
        <fullName evidence="7">GOST seven transmembrane domain-containing protein</fullName>
    </recommendedName>
</protein>
<feature type="transmembrane region" description="Helical" evidence="6">
    <location>
        <begin position="456"/>
        <end position="475"/>
    </location>
</feature>
<dbReference type="GO" id="GO:0016020">
    <property type="term" value="C:membrane"/>
    <property type="evidence" value="ECO:0007669"/>
    <property type="project" value="UniProtKB-SubCell"/>
</dbReference>
<evidence type="ECO:0000259" key="7">
    <source>
        <dbReference type="Pfam" id="PF06814"/>
    </source>
</evidence>
<evidence type="ECO:0000256" key="6">
    <source>
        <dbReference type="SAM" id="Phobius"/>
    </source>
</evidence>
<organism evidence="8 9">
    <name type="scientific">Rhodosorus marinus</name>
    <dbReference type="NCBI Taxonomy" id="101924"/>
    <lineage>
        <taxon>Eukaryota</taxon>
        <taxon>Rhodophyta</taxon>
        <taxon>Stylonematophyceae</taxon>
        <taxon>Stylonematales</taxon>
        <taxon>Stylonemataceae</taxon>
        <taxon>Rhodosorus</taxon>
    </lineage>
</organism>
<evidence type="ECO:0000256" key="1">
    <source>
        <dbReference type="ARBA" id="ARBA00004141"/>
    </source>
</evidence>
<dbReference type="InterPro" id="IPR053937">
    <property type="entry name" value="GOST_TM"/>
</dbReference>
<feature type="transmembrane region" description="Helical" evidence="6">
    <location>
        <begin position="224"/>
        <end position="244"/>
    </location>
</feature>
<feature type="transmembrane region" description="Helical" evidence="6">
    <location>
        <begin position="409"/>
        <end position="429"/>
    </location>
</feature>
<keyword evidence="9" id="KW-1185">Reference proteome</keyword>
<evidence type="ECO:0000313" key="8">
    <source>
        <dbReference type="EMBL" id="KAJ8904579.1"/>
    </source>
</evidence>
<evidence type="ECO:0000256" key="4">
    <source>
        <dbReference type="ARBA" id="ARBA00022989"/>
    </source>
</evidence>
<dbReference type="GO" id="GO:0005794">
    <property type="term" value="C:Golgi apparatus"/>
    <property type="evidence" value="ECO:0007669"/>
    <property type="project" value="TreeGrafter"/>
</dbReference>